<dbReference type="EMBL" id="JAUEQX010000031">
    <property type="protein sequence ID" value="MDW3780228.1"/>
    <property type="molecule type" value="Genomic_DNA"/>
</dbReference>
<dbReference type="Pfam" id="PF00583">
    <property type="entry name" value="Acetyltransf_1"/>
    <property type="match status" value="1"/>
</dbReference>
<comment type="caution">
    <text evidence="2">The sequence shown here is derived from an EMBL/GenBank/DDBJ whole genome shotgun (WGS) entry which is preliminary data.</text>
</comment>
<dbReference type="SUPFAM" id="SSF55729">
    <property type="entry name" value="Acyl-CoA N-acyltransferases (Nat)"/>
    <property type="match status" value="1"/>
</dbReference>
<evidence type="ECO:0000313" key="2">
    <source>
        <dbReference type="EMBL" id="MDW3780228.1"/>
    </source>
</evidence>
<dbReference type="InterPro" id="IPR000182">
    <property type="entry name" value="GNAT_dom"/>
</dbReference>
<organism evidence="2 3">
    <name type="scientific">Kluyvera cryocrescens</name>
    <name type="common">Kluyvera citrophila</name>
    <dbReference type="NCBI Taxonomy" id="580"/>
    <lineage>
        <taxon>Bacteria</taxon>
        <taxon>Pseudomonadati</taxon>
        <taxon>Pseudomonadota</taxon>
        <taxon>Gammaproteobacteria</taxon>
        <taxon>Enterobacterales</taxon>
        <taxon>Enterobacteriaceae</taxon>
        <taxon>Kluyvera</taxon>
    </lineage>
</organism>
<dbReference type="InterPro" id="IPR016181">
    <property type="entry name" value="Acyl_CoA_acyltransferase"/>
</dbReference>
<dbReference type="Proteomes" id="UP001276300">
    <property type="component" value="Unassembled WGS sequence"/>
</dbReference>
<name>A0AAW9CE68_KLUCR</name>
<sequence>MTQHAVIYSLREHPQKMAAVIAYFQQQWASEESMMVYDDALRRTPGAKNPLPQWYWLQDGERIIGCAGLITNDFISRGELYPWLCALYIDPEYRQQGLARRLIDHIARHTRELGFDQLHLCTDIEGFYEKAGFVFNGLGYHPWGESSRVYTRELGI</sequence>
<protein>
    <submittedName>
        <fullName evidence="2">GNAT family N-acetyltransferase</fullName>
    </submittedName>
</protein>
<dbReference type="PROSITE" id="PS51186">
    <property type="entry name" value="GNAT"/>
    <property type="match status" value="1"/>
</dbReference>
<evidence type="ECO:0000313" key="3">
    <source>
        <dbReference type="Proteomes" id="UP001276300"/>
    </source>
</evidence>
<proteinExistence type="predicted"/>
<dbReference type="CDD" id="cd04301">
    <property type="entry name" value="NAT_SF"/>
    <property type="match status" value="1"/>
</dbReference>
<dbReference type="AlphaFoldDB" id="A0AAW9CE68"/>
<accession>A0AAW9CE68</accession>
<feature type="domain" description="N-acetyltransferase" evidence="1">
    <location>
        <begin position="5"/>
        <end position="155"/>
    </location>
</feature>
<gene>
    <name evidence="2" type="ORF">QWU01_25880</name>
</gene>
<dbReference type="RefSeq" id="WP_112203583.1">
    <property type="nucleotide sequence ID" value="NZ_CP134165.1"/>
</dbReference>
<dbReference type="Gene3D" id="3.40.630.30">
    <property type="match status" value="1"/>
</dbReference>
<evidence type="ECO:0000259" key="1">
    <source>
        <dbReference type="PROSITE" id="PS51186"/>
    </source>
</evidence>
<reference evidence="2" key="1">
    <citation type="journal article" date="2023" name="J Glob Antimicrob Resist">
        <title>Emergence of NDM-1 and KPC-3 carbapenemases in Kluyvera cryocrescens: Investigating genetic heterogeneity and acquisition routes of blaNDM-1 in Enterobacterales species in Portugal.</title>
        <authorList>
            <person name="Loiodice M."/>
            <person name="Ribeiro M."/>
            <person name="Peixe L."/>
            <person name="Novais A."/>
        </authorList>
    </citation>
    <scope>NUCLEOTIDE SEQUENCE</scope>
    <source>
        <strain evidence="2">K629</strain>
    </source>
</reference>
<dbReference type="GO" id="GO:0016747">
    <property type="term" value="F:acyltransferase activity, transferring groups other than amino-acyl groups"/>
    <property type="evidence" value="ECO:0007669"/>
    <property type="project" value="InterPro"/>
</dbReference>